<organism evidence="1">
    <name type="scientific">marine sediment metagenome</name>
    <dbReference type="NCBI Taxonomy" id="412755"/>
    <lineage>
        <taxon>unclassified sequences</taxon>
        <taxon>metagenomes</taxon>
        <taxon>ecological metagenomes</taxon>
    </lineage>
</organism>
<reference evidence="1" key="1">
    <citation type="journal article" date="2015" name="Nature">
        <title>Complex archaea that bridge the gap between prokaryotes and eukaryotes.</title>
        <authorList>
            <person name="Spang A."/>
            <person name="Saw J.H."/>
            <person name="Jorgensen S.L."/>
            <person name="Zaremba-Niedzwiedzka K."/>
            <person name="Martijn J."/>
            <person name="Lind A.E."/>
            <person name="van Eijk R."/>
            <person name="Schleper C."/>
            <person name="Guy L."/>
            <person name="Ettema T.J."/>
        </authorList>
    </citation>
    <scope>NUCLEOTIDE SEQUENCE</scope>
</reference>
<gene>
    <name evidence="1" type="ORF">LCGC14_0538500</name>
</gene>
<dbReference type="InterPro" id="IPR038563">
    <property type="entry name" value="Endonuclease_7_sf"/>
</dbReference>
<evidence type="ECO:0000313" key="1">
    <source>
        <dbReference type="EMBL" id="KKN59760.1"/>
    </source>
</evidence>
<name>A0A0F9RTJ8_9ZZZZ</name>
<dbReference type="Pfam" id="PF02945">
    <property type="entry name" value="Endonuclease_7"/>
    <property type="match status" value="1"/>
</dbReference>
<dbReference type="EMBL" id="LAZR01000715">
    <property type="protein sequence ID" value="KKN59760.1"/>
    <property type="molecule type" value="Genomic_DNA"/>
</dbReference>
<proteinExistence type="predicted"/>
<protein>
    <recommendedName>
        <fullName evidence="2">Recombination endonuclease VII</fullName>
    </recommendedName>
</protein>
<dbReference type="AlphaFoldDB" id="A0A0F9RTJ8"/>
<evidence type="ECO:0008006" key="2">
    <source>
        <dbReference type="Google" id="ProtNLM"/>
    </source>
</evidence>
<comment type="caution">
    <text evidence="1">The sequence shown here is derived from an EMBL/GenBank/DDBJ whole genome shotgun (WGS) entry which is preliminary data.</text>
</comment>
<sequence length="110" mass="12762">MAKYHKTQKGRTVVAKAKRKYKKTQKGKDKTVSDNMKWRYGITLAEYDEMFETQDGVCAICELPSINCRLSVDHDHKTGKVRGLLCHPCNMSLGVYEKRKDKFEDYLRGI</sequence>
<accession>A0A0F9RTJ8</accession>
<dbReference type="InterPro" id="IPR044925">
    <property type="entry name" value="His-Me_finger_sf"/>
</dbReference>
<dbReference type="SUPFAM" id="SSF54060">
    <property type="entry name" value="His-Me finger endonucleases"/>
    <property type="match status" value="1"/>
</dbReference>
<dbReference type="Gene3D" id="3.40.1800.10">
    <property type="entry name" value="His-Me finger endonucleases"/>
    <property type="match status" value="1"/>
</dbReference>
<dbReference type="InterPro" id="IPR004211">
    <property type="entry name" value="Endonuclease_7"/>
</dbReference>